<feature type="domain" description="Chitin-binding type-1" evidence="8">
    <location>
        <begin position="106"/>
        <end position="152"/>
    </location>
</feature>
<feature type="region of interest" description="Disordered" evidence="6">
    <location>
        <begin position="764"/>
        <end position="789"/>
    </location>
</feature>
<dbReference type="SMART" id="SM00636">
    <property type="entry name" value="Glyco_18"/>
    <property type="match status" value="1"/>
</dbReference>
<accession>A0A022VNN4</accession>
<evidence type="ECO:0000259" key="9">
    <source>
        <dbReference type="PROSITE" id="PS51910"/>
    </source>
</evidence>
<dbReference type="InterPro" id="IPR029070">
    <property type="entry name" value="Chitinase_insertion_sf"/>
</dbReference>
<dbReference type="SMART" id="SM00270">
    <property type="entry name" value="ChtBD1"/>
    <property type="match status" value="1"/>
</dbReference>
<gene>
    <name evidence="10" type="ORF">H103_08427</name>
</gene>
<dbReference type="CDD" id="cd11618">
    <property type="entry name" value="ChtBD1_1"/>
    <property type="match status" value="1"/>
</dbReference>
<dbReference type="PROSITE" id="PS51910">
    <property type="entry name" value="GH18_2"/>
    <property type="match status" value="1"/>
</dbReference>
<evidence type="ECO:0000256" key="3">
    <source>
        <dbReference type="ARBA" id="ARBA00022669"/>
    </source>
</evidence>
<feature type="disulfide bond" evidence="5">
    <location>
        <begin position="120"/>
        <end position="132"/>
    </location>
</feature>
<dbReference type="SUPFAM" id="SSF51445">
    <property type="entry name" value="(Trans)glycosidases"/>
    <property type="match status" value="1"/>
</dbReference>
<dbReference type="AlphaFoldDB" id="A0A022VNN4"/>
<dbReference type="Pfam" id="PF00187">
    <property type="entry name" value="Chitin_bind_1"/>
    <property type="match status" value="1"/>
</dbReference>
<keyword evidence="5" id="KW-1015">Disulfide bond</keyword>
<dbReference type="InterPro" id="IPR017853">
    <property type="entry name" value="GH"/>
</dbReference>
<dbReference type="GO" id="GO:0008061">
    <property type="term" value="F:chitin binding"/>
    <property type="evidence" value="ECO:0007669"/>
    <property type="project" value="UniProtKB-UniRule"/>
</dbReference>
<keyword evidence="7" id="KW-0732">Signal</keyword>
<evidence type="ECO:0000259" key="8">
    <source>
        <dbReference type="PROSITE" id="PS50941"/>
    </source>
</evidence>
<dbReference type="EMBL" id="KK207940">
    <property type="protein sequence ID" value="EZF47665.1"/>
    <property type="molecule type" value="Genomic_DNA"/>
</dbReference>
<dbReference type="InterPro" id="IPR018371">
    <property type="entry name" value="Chitin-binding_1_CS"/>
</dbReference>
<dbReference type="GO" id="GO:0005975">
    <property type="term" value="P:carbohydrate metabolic process"/>
    <property type="evidence" value="ECO:0007669"/>
    <property type="project" value="InterPro"/>
</dbReference>
<comment type="similarity">
    <text evidence="1">Belongs to the glycosyl hydrolase 18 family. Chitinase class V subfamily.</text>
</comment>
<dbReference type="Pfam" id="PF00704">
    <property type="entry name" value="Glyco_hydro_18"/>
    <property type="match status" value="1"/>
</dbReference>
<proteinExistence type="inferred from homology"/>
<dbReference type="InterPro" id="IPR050314">
    <property type="entry name" value="Glycosyl_Hydrlase_18"/>
</dbReference>
<evidence type="ECO:0000256" key="6">
    <source>
        <dbReference type="SAM" id="MobiDB-lite"/>
    </source>
</evidence>
<dbReference type="PROSITE" id="PS00026">
    <property type="entry name" value="CHIT_BIND_I_1"/>
    <property type="match status" value="1"/>
</dbReference>
<evidence type="ECO:0000256" key="1">
    <source>
        <dbReference type="ARBA" id="ARBA00008682"/>
    </source>
</evidence>
<feature type="signal peptide" evidence="7">
    <location>
        <begin position="1"/>
        <end position="26"/>
    </location>
</feature>
<feature type="compositionally biased region" description="Basic residues" evidence="6">
    <location>
        <begin position="1120"/>
        <end position="1135"/>
    </location>
</feature>
<dbReference type="InterPro" id="IPR001002">
    <property type="entry name" value="Chitin-bd_1"/>
</dbReference>
<protein>
    <recommendedName>
        <fullName evidence="2">chitinase</fullName>
        <ecNumber evidence="2">3.2.1.14</ecNumber>
    </recommendedName>
</protein>
<dbReference type="SUPFAM" id="SSF57016">
    <property type="entry name" value="Plant lectins/antimicrobial peptides"/>
    <property type="match status" value="1"/>
</dbReference>
<evidence type="ECO:0000256" key="4">
    <source>
        <dbReference type="ARBA" id="ARBA00023026"/>
    </source>
</evidence>
<dbReference type="EC" id="3.2.1.14" evidence="2"/>
<evidence type="ECO:0000256" key="7">
    <source>
        <dbReference type="SAM" id="SignalP"/>
    </source>
</evidence>
<dbReference type="PANTHER" id="PTHR11177">
    <property type="entry name" value="CHITINASE"/>
    <property type="match status" value="1"/>
</dbReference>
<dbReference type="PANTHER" id="PTHR11177:SF333">
    <property type="entry name" value="CHITINASE"/>
    <property type="match status" value="1"/>
</dbReference>
<dbReference type="Gene3D" id="3.10.50.10">
    <property type="match status" value="1"/>
</dbReference>
<feature type="domain" description="GH18" evidence="9">
    <location>
        <begin position="166"/>
        <end position="526"/>
    </location>
</feature>
<organism evidence="10">
    <name type="scientific">Trichophyton rubrum CBS 288.86</name>
    <dbReference type="NCBI Taxonomy" id="1215330"/>
    <lineage>
        <taxon>Eukaryota</taxon>
        <taxon>Fungi</taxon>
        <taxon>Dikarya</taxon>
        <taxon>Ascomycota</taxon>
        <taxon>Pezizomycotina</taxon>
        <taxon>Eurotiomycetes</taxon>
        <taxon>Eurotiomycetidae</taxon>
        <taxon>Onygenales</taxon>
        <taxon>Arthrodermataceae</taxon>
        <taxon>Trichophyton</taxon>
    </lineage>
</organism>
<dbReference type="HOGENOM" id="CLU_009688_0_0_1"/>
<dbReference type="Gene3D" id="3.30.60.10">
    <property type="entry name" value="Endochitinase-like"/>
    <property type="match status" value="1"/>
</dbReference>
<name>A0A022VNN4_TRIRU</name>
<dbReference type="Proteomes" id="UP000023758">
    <property type="component" value="Unassembled WGS sequence"/>
</dbReference>
<dbReference type="PROSITE" id="PS50941">
    <property type="entry name" value="CHIT_BIND_I_2"/>
    <property type="match status" value="1"/>
</dbReference>
<dbReference type="InterPro" id="IPR011583">
    <property type="entry name" value="Chitinase_II/V-like_cat"/>
</dbReference>
<keyword evidence="4" id="KW-0843">Virulence</keyword>
<evidence type="ECO:0000313" key="10">
    <source>
        <dbReference type="EMBL" id="EZF47665.1"/>
    </source>
</evidence>
<evidence type="ECO:0000256" key="2">
    <source>
        <dbReference type="ARBA" id="ARBA00012729"/>
    </source>
</evidence>
<reference evidence="10" key="1">
    <citation type="submission" date="2014-02" db="EMBL/GenBank/DDBJ databases">
        <title>The Genome Sequence of Trichophyton rubrum (morphotype fischeri) CBS 288.86.</title>
        <authorList>
            <consortium name="The Broad Institute Genomics Platform"/>
            <person name="Cuomo C.A."/>
            <person name="White T.C."/>
            <person name="Graser Y."/>
            <person name="Martinez-Rossi N."/>
            <person name="Heitman J."/>
            <person name="Young S.K."/>
            <person name="Zeng Q."/>
            <person name="Gargeya S."/>
            <person name="Abouelleil A."/>
            <person name="Alvarado L."/>
            <person name="Chapman S.B."/>
            <person name="Gainer-Dewar J."/>
            <person name="Goldberg J."/>
            <person name="Griggs A."/>
            <person name="Gujja S."/>
            <person name="Hansen M."/>
            <person name="Howarth C."/>
            <person name="Imamovic A."/>
            <person name="Larimer J."/>
            <person name="Martinez D."/>
            <person name="Murphy C."/>
            <person name="Pearson M.D."/>
            <person name="Persinoti G."/>
            <person name="Poon T."/>
            <person name="Priest M."/>
            <person name="Roberts A.D."/>
            <person name="Saif S."/>
            <person name="Shea T.D."/>
            <person name="Sykes S.N."/>
            <person name="Wortman J."/>
            <person name="Nusbaum C."/>
            <person name="Birren B."/>
        </authorList>
    </citation>
    <scope>NUCLEOTIDE SEQUENCE [LARGE SCALE GENOMIC DNA]</scope>
    <source>
        <strain evidence="10">CBS 288.86</strain>
    </source>
</reference>
<evidence type="ECO:0000256" key="5">
    <source>
        <dbReference type="PROSITE-ProRule" id="PRU00261"/>
    </source>
</evidence>
<dbReference type="SUPFAM" id="SSF54556">
    <property type="entry name" value="Chitinase insertion domain"/>
    <property type="match status" value="1"/>
</dbReference>
<dbReference type="InterPro" id="IPR036861">
    <property type="entry name" value="Endochitinase-like_sf"/>
</dbReference>
<feature type="compositionally biased region" description="Basic residues" evidence="6">
    <location>
        <begin position="776"/>
        <end position="787"/>
    </location>
</feature>
<sequence length="1135" mass="124132">MDFRHRIAWASLWLVTALIWLADGKALNETLYKPRFKPPSKSTPRFAKDANISVAGRPVLYNSHKFATTGDLPIGTCAPGTPCQGGCGYSPEFCGKDNCISNCDAKAECGQYGVDGKNKCPLNVCCSQYGFCGSTSEFCGTGCQPGYGGCGDVPRPSCVGGASAALRRIAYYESWAIERPCQASNPEQLKLDGITHLNFAFMFFHPTTFEITPMTSTTAELIPRVIALKKKHPGMEVWAAIGGWSFNDETNSPNTRTAFSDMVSTAANRAKFISALLRFMKTYGFDGADLDWEYPGAEDRGGKVEDTANLVLLLKEMRAAFQGQYGLSATLPASFWYLRWFDVNQMQHYLDWFNVMTYDIHGVWDASSKFSGPFVRPHTNLTEIGEGLDLLWRAGVEPTKVILGLGWYGRSFTLEDSSCSKPGCRFTQGGAPGRCTRNSGTLSNAEIVEIINEHNLTPIYDKKAGVNWITWNNDQWVSYDDEITFAQKINYANSLCLAGTMIWAIDLDDLNGTTNSHTIGTGLGKFNIHFTGGVFFDGGDDSWSEDTIAEVRKSAYVSDSCYTSFCGESCAEGYTAFTYMRGQVDGIKFNTSCADRDTVQSLCCVSGGNPGRCEWRGWRGQGLSCSGGCRDELDSILAVNSNHVLEVKELGIKEDQTCNGGYQKYCCRGYMPPENVHAKDVALIDANSVVNTYSNLNKRDNQSAAAKCASVTAIILAGGAVLGVITGGIGAVAVAGISYAVCITSQASVPGAIVKGGYSGALRPRPGNNKVQKTPATRKKGSGHKTKVNSQGQRLFGTHALVTYASTDKDCSVTYTCSYGVGYDEVCDNQRWGIDKILGGHRVYHYAGMRVDMRRQEKWRSDHHIKYKEWPTDQSDRNYCEVDEFPMGSLLESGGNVPQALRAIDGDANGLQGNEFQYFISATWAPCYALLMSAPPITWEFEGPFPGDNRLVATGFIGKYGFNSMVPEHRCFAKWEDHGVTKTIRDHGFRVDTADPMFSTPYDWTFQNYKRDPGSLDPADIPVDVNSAAHLRRRAKQLTATCAEADSPESIMAKWWYDNYGSGSSVSGSPPAPTDPAEGLDDASTDSSVVRSTPSRKGHSISLPAATDPPPQGQVGNRHSQGHSRRHHKHRKGDF</sequence>
<feature type="chain" id="PRO_5001507812" description="chitinase" evidence="7">
    <location>
        <begin position="27"/>
        <end position="1135"/>
    </location>
</feature>
<feature type="region of interest" description="Disordered" evidence="6">
    <location>
        <begin position="1063"/>
        <end position="1135"/>
    </location>
</feature>
<comment type="caution">
    <text evidence="5">Lacks conserved residue(s) required for the propagation of feature annotation.</text>
</comment>
<dbReference type="Gene3D" id="3.20.20.80">
    <property type="entry name" value="Glycosidases"/>
    <property type="match status" value="1"/>
</dbReference>
<feature type="disulfide bond" evidence="5">
    <location>
        <begin position="125"/>
        <end position="139"/>
    </location>
</feature>
<dbReference type="InterPro" id="IPR001223">
    <property type="entry name" value="Glyco_hydro18_cat"/>
</dbReference>
<keyword evidence="3 5" id="KW-0147">Chitin-binding</keyword>
<dbReference type="GO" id="GO:0008843">
    <property type="term" value="F:endochitinase activity"/>
    <property type="evidence" value="ECO:0007669"/>
    <property type="project" value="UniProtKB-EC"/>
</dbReference>
<dbReference type="OrthoDB" id="73875at2759"/>